<dbReference type="AlphaFoldDB" id="A0A9Q0KBS0"/>
<dbReference type="EMBL" id="JAMYWD010000007">
    <property type="protein sequence ID" value="KAJ4967534.1"/>
    <property type="molecule type" value="Genomic_DNA"/>
</dbReference>
<name>A0A9Q0KBS0_9MAGN</name>
<comment type="caution">
    <text evidence="1">The sequence shown here is derived from an EMBL/GenBank/DDBJ whole genome shotgun (WGS) entry which is preliminary data.</text>
</comment>
<evidence type="ECO:0000313" key="2">
    <source>
        <dbReference type="Proteomes" id="UP001141806"/>
    </source>
</evidence>
<sequence>MVDEVGDGLFGAVGSGLAKLIVLAEQLNGNRVFSYSECGEKEGGATAGGGGFDSYCVVRVADSMRNGRWAVECELGTDGHWMKVADRYRMVAGLLGASWGQMGRECWCADRWAGKNYWERVGDRWAGGAGVRTNGHGGVTGCELGTNEVGGWMRRGEWGLMEIEVMREYGRWPDFREKRRRDLGVGWRLAQEEAVAAGEKLGGSADFGEGFQGTGGSSSMVWPWIEGGRW</sequence>
<keyword evidence="2" id="KW-1185">Reference proteome</keyword>
<reference evidence="1" key="1">
    <citation type="journal article" date="2023" name="Plant J.">
        <title>The genome of the king protea, Protea cynaroides.</title>
        <authorList>
            <person name="Chang J."/>
            <person name="Duong T.A."/>
            <person name="Schoeman C."/>
            <person name="Ma X."/>
            <person name="Roodt D."/>
            <person name="Barker N."/>
            <person name="Li Z."/>
            <person name="Van de Peer Y."/>
            <person name="Mizrachi E."/>
        </authorList>
    </citation>
    <scope>NUCLEOTIDE SEQUENCE</scope>
    <source>
        <tissue evidence="1">Young leaves</tissue>
    </source>
</reference>
<evidence type="ECO:0000313" key="1">
    <source>
        <dbReference type="EMBL" id="KAJ4967534.1"/>
    </source>
</evidence>
<proteinExistence type="predicted"/>
<dbReference type="Proteomes" id="UP001141806">
    <property type="component" value="Unassembled WGS sequence"/>
</dbReference>
<gene>
    <name evidence="1" type="ORF">NE237_019383</name>
</gene>
<protein>
    <submittedName>
        <fullName evidence="1">Uncharacterized protein</fullName>
    </submittedName>
</protein>
<accession>A0A9Q0KBS0</accession>
<organism evidence="1 2">
    <name type="scientific">Protea cynaroides</name>
    <dbReference type="NCBI Taxonomy" id="273540"/>
    <lineage>
        <taxon>Eukaryota</taxon>
        <taxon>Viridiplantae</taxon>
        <taxon>Streptophyta</taxon>
        <taxon>Embryophyta</taxon>
        <taxon>Tracheophyta</taxon>
        <taxon>Spermatophyta</taxon>
        <taxon>Magnoliopsida</taxon>
        <taxon>Proteales</taxon>
        <taxon>Proteaceae</taxon>
        <taxon>Protea</taxon>
    </lineage>
</organism>